<dbReference type="Gene3D" id="2.30.110.10">
    <property type="entry name" value="Electron Transport, Fmn-binding Protein, Chain A"/>
    <property type="match status" value="1"/>
</dbReference>
<comment type="caution">
    <text evidence="1">The sequence shown here is derived from an EMBL/GenBank/DDBJ whole genome shotgun (WGS) entry which is preliminary data.</text>
</comment>
<dbReference type="InterPro" id="IPR012349">
    <property type="entry name" value="Split_barrel_FMN-bd"/>
</dbReference>
<dbReference type="Proteomes" id="UP001596337">
    <property type="component" value="Unassembled WGS sequence"/>
</dbReference>
<dbReference type="EMBL" id="JBHSXX010000001">
    <property type="protein sequence ID" value="MFC6868559.1"/>
    <property type="molecule type" value="Genomic_DNA"/>
</dbReference>
<dbReference type="GO" id="GO:0016491">
    <property type="term" value="F:oxidoreductase activity"/>
    <property type="evidence" value="ECO:0007669"/>
    <property type="project" value="UniProtKB-KW"/>
</dbReference>
<dbReference type="RefSeq" id="WP_345392537.1">
    <property type="nucleotide sequence ID" value="NZ_BAABLA010000011.1"/>
</dbReference>
<proteinExistence type="predicted"/>
<dbReference type="InterPro" id="IPR024747">
    <property type="entry name" value="Pyridox_Oxase-rel"/>
</dbReference>
<reference evidence="2" key="1">
    <citation type="journal article" date="2019" name="Int. J. Syst. Evol. Microbiol.">
        <title>The Global Catalogue of Microorganisms (GCM) 10K type strain sequencing project: providing services to taxonomists for standard genome sequencing and annotation.</title>
        <authorList>
            <consortium name="The Broad Institute Genomics Platform"/>
            <consortium name="The Broad Institute Genome Sequencing Center for Infectious Disease"/>
            <person name="Wu L."/>
            <person name="Ma J."/>
        </authorList>
    </citation>
    <scope>NUCLEOTIDE SEQUENCE [LARGE SCALE GENOMIC DNA]</scope>
    <source>
        <strain evidence="2">KCTC 32255</strain>
    </source>
</reference>
<dbReference type="Pfam" id="PF12900">
    <property type="entry name" value="Pyridox_ox_2"/>
    <property type="match status" value="1"/>
</dbReference>
<keyword evidence="2" id="KW-1185">Reference proteome</keyword>
<dbReference type="SUPFAM" id="SSF50475">
    <property type="entry name" value="FMN-binding split barrel"/>
    <property type="match status" value="1"/>
</dbReference>
<name>A0ABW2C3B3_9PSEU</name>
<sequence>MHSDPKRLRELPPATALRLLGSVPIGRIVFTAHALPAIRPVNHVLVDGDVVLRCHAGAALLGAIGQVVAYEADDIDPETHAGWSVIVTGKADEVTGADEVAHYERLLRPHVDLTMEHVVRISPEIITGFELTDVTQDAKDLIA</sequence>
<evidence type="ECO:0000313" key="2">
    <source>
        <dbReference type="Proteomes" id="UP001596337"/>
    </source>
</evidence>
<accession>A0ABW2C3B3</accession>
<evidence type="ECO:0000313" key="1">
    <source>
        <dbReference type="EMBL" id="MFC6868559.1"/>
    </source>
</evidence>
<gene>
    <name evidence="1" type="ORF">ACFQGD_15580</name>
</gene>
<protein>
    <submittedName>
        <fullName evidence="1">Pyridoxamine 5'-phosphate oxidase family protein</fullName>
        <ecNumber evidence="1">1.-.-.-</ecNumber>
    </submittedName>
</protein>
<organism evidence="1 2">
    <name type="scientific">Haloechinothrix salitolerans</name>
    <dbReference type="NCBI Taxonomy" id="926830"/>
    <lineage>
        <taxon>Bacteria</taxon>
        <taxon>Bacillati</taxon>
        <taxon>Actinomycetota</taxon>
        <taxon>Actinomycetes</taxon>
        <taxon>Pseudonocardiales</taxon>
        <taxon>Pseudonocardiaceae</taxon>
        <taxon>Haloechinothrix</taxon>
    </lineage>
</organism>
<keyword evidence="1" id="KW-0560">Oxidoreductase</keyword>
<dbReference type="EC" id="1.-.-.-" evidence="1"/>